<feature type="compositionally biased region" description="Polar residues" evidence="1">
    <location>
        <begin position="1"/>
        <end position="11"/>
    </location>
</feature>
<feature type="transmembrane region" description="Helical" evidence="2">
    <location>
        <begin position="63"/>
        <end position="96"/>
    </location>
</feature>
<name>A0A6C0F0W4_9ZZZZ</name>
<reference evidence="3" key="1">
    <citation type="journal article" date="2020" name="Nature">
        <title>Giant virus diversity and host interactions through global metagenomics.</title>
        <authorList>
            <person name="Schulz F."/>
            <person name="Roux S."/>
            <person name="Paez-Espino D."/>
            <person name="Jungbluth S."/>
            <person name="Walsh D.A."/>
            <person name="Denef V.J."/>
            <person name="McMahon K.D."/>
            <person name="Konstantinidis K.T."/>
            <person name="Eloe-Fadrosh E.A."/>
            <person name="Kyrpides N.C."/>
            <person name="Woyke T."/>
        </authorList>
    </citation>
    <scope>NUCLEOTIDE SEQUENCE</scope>
    <source>
        <strain evidence="3">GVMAG-M-3300009180-1</strain>
    </source>
</reference>
<accession>A0A6C0F0W4</accession>
<evidence type="ECO:0000256" key="1">
    <source>
        <dbReference type="SAM" id="MobiDB-lite"/>
    </source>
</evidence>
<feature type="compositionally biased region" description="Acidic residues" evidence="1">
    <location>
        <begin position="16"/>
        <end position="28"/>
    </location>
</feature>
<keyword evidence="2" id="KW-1133">Transmembrane helix</keyword>
<proteinExistence type="predicted"/>
<protein>
    <submittedName>
        <fullName evidence="3">Uncharacterized protein</fullName>
    </submittedName>
</protein>
<feature type="region of interest" description="Disordered" evidence="1">
    <location>
        <begin position="1"/>
        <end position="43"/>
    </location>
</feature>
<organism evidence="3">
    <name type="scientific">viral metagenome</name>
    <dbReference type="NCBI Taxonomy" id="1070528"/>
    <lineage>
        <taxon>unclassified sequences</taxon>
        <taxon>metagenomes</taxon>
        <taxon>organismal metagenomes</taxon>
    </lineage>
</organism>
<sequence length="278" mass="31464">METELTTPKANTQEETTQEETTQEETTQEETTQKETTPEEEYDEFDDSIFDLIEGRANALASAALLIVPIVIFTTAIPFTAGGSYVILICAGLAFWRATKAGNAYAHWSVGRLPIKIPRKIPRNRVGVGGGDDELVVQRLTPELSEFLEKHAISAREAFTHEKFNPKDMNDPNSDLYKFIYGAMLDKDGNIINKDDIDTLIAEQTKRDILYKLKNPEIQQLLTTKIEQFTHSYVSSIFNVAKIIAAKKLGKGGKTRRRPKRKRSKTKRNQKKSNKRRS</sequence>
<dbReference type="EMBL" id="MN739012">
    <property type="protein sequence ID" value="QHT35018.1"/>
    <property type="molecule type" value="Genomic_DNA"/>
</dbReference>
<dbReference type="AlphaFoldDB" id="A0A6C0F0W4"/>
<evidence type="ECO:0000313" key="3">
    <source>
        <dbReference type="EMBL" id="QHT35018.1"/>
    </source>
</evidence>
<keyword evidence="2" id="KW-0472">Membrane</keyword>
<feature type="region of interest" description="Disordered" evidence="1">
    <location>
        <begin position="249"/>
        <end position="278"/>
    </location>
</feature>
<keyword evidence="2" id="KW-0812">Transmembrane</keyword>
<evidence type="ECO:0000256" key="2">
    <source>
        <dbReference type="SAM" id="Phobius"/>
    </source>
</evidence>